<comment type="caution">
    <text evidence="3">The sequence shown here is derived from an EMBL/GenBank/DDBJ whole genome shotgun (WGS) entry which is preliminary data.</text>
</comment>
<evidence type="ECO:0000313" key="3">
    <source>
        <dbReference type="EMBL" id="OGC86671.1"/>
    </source>
</evidence>
<dbReference type="AlphaFoldDB" id="A0A1F4XYG3"/>
<feature type="chain" id="PRO_5009515508" description="DUF5666 domain-containing protein" evidence="2">
    <location>
        <begin position="29"/>
        <end position="180"/>
    </location>
</feature>
<evidence type="ECO:0008006" key="5">
    <source>
        <dbReference type="Google" id="ProtNLM"/>
    </source>
</evidence>
<keyword evidence="2" id="KW-0732">Signal</keyword>
<name>A0A1F4XYG3_9BACT</name>
<feature type="compositionally biased region" description="Basic and acidic residues" evidence="1">
    <location>
        <begin position="141"/>
        <end position="154"/>
    </location>
</feature>
<protein>
    <recommendedName>
        <fullName evidence="5">DUF5666 domain-containing protein</fullName>
    </recommendedName>
</protein>
<organism evidence="3 4">
    <name type="scientific">Candidatus Adlerbacteria bacterium RIFCSPLOWO2_01_FULL_54_21b</name>
    <dbReference type="NCBI Taxonomy" id="1797245"/>
    <lineage>
        <taxon>Bacteria</taxon>
        <taxon>Candidatus Adleribacteriota</taxon>
    </lineage>
</organism>
<evidence type="ECO:0000256" key="2">
    <source>
        <dbReference type="SAM" id="SignalP"/>
    </source>
</evidence>
<gene>
    <name evidence="3" type="ORF">A2949_02955</name>
</gene>
<sequence length="180" mass="18496">MKKLNLVLASGLLASALTLSPVAASAHALNANSTTAIVGQGDSRIGVWGAQVVSVSGDIIKAVTSVGGTMLNWILNVSADTKVHAVTPSGATATSTAALAAGDRIGFVGSITANTAAGIEVGVQKVREFATSTKGFLHRKDKGDDEDKSGDRGKKGGVHLKVHSDNGLHLGLFNRFWHKE</sequence>
<evidence type="ECO:0000256" key="1">
    <source>
        <dbReference type="SAM" id="MobiDB-lite"/>
    </source>
</evidence>
<dbReference type="EMBL" id="MEWZ01000017">
    <property type="protein sequence ID" value="OGC86671.1"/>
    <property type="molecule type" value="Genomic_DNA"/>
</dbReference>
<accession>A0A1F4XYG3</accession>
<feature type="region of interest" description="Disordered" evidence="1">
    <location>
        <begin position="137"/>
        <end position="160"/>
    </location>
</feature>
<feature type="signal peptide" evidence="2">
    <location>
        <begin position="1"/>
        <end position="28"/>
    </location>
</feature>
<dbReference type="Proteomes" id="UP000178585">
    <property type="component" value="Unassembled WGS sequence"/>
</dbReference>
<proteinExistence type="predicted"/>
<evidence type="ECO:0000313" key="4">
    <source>
        <dbReference type="Proteomes" id="UP000178585"/>
    </source>
</evidence>
<reference evidence="3 4" key="1">
    <citation type="journal article" date="2016" name="Nat. Commun.">
        <title>Thousands of microbial genomes shed light on interconnected biogeochemical processes in an aquifer system.</title>
        <authorList>
            <person name="Anantharaman K."/>
            <person name="Brown C.T."/>
            <person name="Hug L.A."/>
            <person name="Sharon I."/>
            <person name="Castelle C.J."/>
            <person name="Probst A.J."/>
            <person name="Thomas B.C."/>
            <person name="Singh A."/>
            <person name="Wilkins M.J."/>
            <person name="Karaoz U."/>
            <person name="Brodie E.L."/>
            <person name="Williams K.H."/>
            <person name="Hubbard S.S."/>
            <person name="Banfield J.F."/>
        </authorList>
    </citation>
    <scope>NUCLEOTIDE SEQUENCE [LARGE SCALE GENOMIC DNA]</scope>
</reference>